<feature type="transmembrane region" description="Helical" evidence="1">
    <location>
        <begin position="12"/>
        <end position="32"/>
    </location>
</feature>
<dbReference type="RefSeq" id="WP_258385336.1">
    <property type="nucleotide sequence ID" value="NZ_CP091430.1"/>
</dbReference>
<keyword evidence="1" id="KW-1133">Transmembrane helix</keyword>
<gene>
    <name evidence="2" type="ORF">L1F29_28070</name>
</gene>
<reference evidence="2" key="1">
    <citation type="submission" date="2022-01" db="EMBL/GenBank/DDBJ databases">
        <title>Paenibacillus spongiae sp. nov., isolated from marine sponge.</title>
        <authorList>
            <person name="Li Z."/>
            <person name="Zhang M."/>
        </authorList>
    </citation>
    <scope>NUCLEOTIDE SEQUENCE</scope>
    <source>
        <strain evidence="2">PHS-Z3</strain>
    </source>
</reference>
<keyword evidence="1" id="KW-0472">Membrane</keyword>
<evidence type="ECO:0000313" key="2">
    <source>
        <dbReference type="EMBL" id="UVI29247.1"/>
    </source>
</evidence>
<protein>
    <recommendedName>
        <fullName evidence="4">WD40 repeat domain-containing protein</fullName>
    </recommendedName>
</protein>
<organism evidence="2 3">
    <name type="scientific">Paenibacillus spongiae</name>
    <dbReference type="NCBI Taxonomy" id="2909671"/>
    <lineage>
        <taxon>Bacteria</taxon>
        <taxon>Bacillati</taxon>
        <taxon>Bacillota</taxon>
        <taxon>Bacilli</taxon>
        <taxon>Bacillales</taxon>
        <taxon>Paenibacillaceae</taxon>
        <taxon>Paenibacillus</taxon>
    </lineage>
</organism>
<evidence type="ECO:0008006" key="4">
    <source>
        <dbReference type="Google" id="ProtNLM"/>
    </source>
</evidence>
<dbReference type="SUPFAM" id="SSF82171">
    <property type="entry name" value="DPP6 N-terminal domain-like"/>
    <property type="match status" value="1"/>
</dbReference>
<keyword evidence="3" id="KW-1185">Reference proteome</keyword>
<accession>A0ABY5S8T7</accession>
<proteinExistence type="predicted"/>
<dbReference type="Proteomes" id="UP001057877">
    <property type="component" value="Chromosome"/>
</dbReference>
<evidence type="ECO:0000313" key="3">
    <source>
        <dbReference type="Proteomes" id="UP001057877"/>
    </source>
</evidence>
<dbReference type="EMBL" id="CP091430">
    <property type="protein sequence ID" value="UVI29247.1"/>
    <property type="molecule type" value="Genomic_DNA"/>
</dbReference>
<evidence type="ECO:0000256" key="1">
    <source>
        <dbReference type="SAM" id="Phobius"/>
    </source>
</evidence>
<name>A0ABY5S8T7_9BACL</name>
<keyword evidence="1" id="KW-0812">Transmembrane</keyword>
<sequence length="371" mass="40934">MTRSGRKPARELPRVGLLLLLTGTIIAAYWGIGDGFLWFTSRDRTILLDSETPVAGKPDDFRIVSAVKRQSDDLLSGARLLGDDKLLFFSQSGENKKRTGISTLSLKDNTIEEVVRSSRIIEASASPDGTKLVYLVYDEVALFTVWYDLTERRELDRLIGAANMLTMLDASRLIEMFEESIRLLDMKTGESRVIWKWTKATTDKPFRLKVSPDRKRVYFQVTDGDGRSTSIRFAALDGSESIQLAVGDINDFVPLSGGRLLVTGRINGSEGLFLISGERFDRIVQLKKGFMTNLTVDAAQKKIAYVVRSSEGRPVLTAATLNASAGLSAETTVYSDPGTVTMLQWNGEGTTLVCVALGLGGDEVYQFRFST</sequence>